<dbReference type="FunFam" id="3.30.40.10:FF:000208">
    <property type="entry name" value="Zinc finger protein-related isoform 1"/>
    <property type="match status" value="1"/>
</dbReference>
<dbReference type="GO" id="GO:0006511">
    <property type="term" value="P:ubiquitin-dependent protein catabolic process"/>
    <property type="evidence" value="ECO:0007669"/>
    <property type="project" value="TreeGrafter"/>
</dbReference>
<evidence type="ECO:0000256" key="2">
    <source>
        <dbReference type="ARBA" id="ARBA00022771"/>
    </source>
</evidence>
<dbReference type="PANTHER" id="PTHR21319">
    <property type="entry name" value="RING FINGER AND CHY ZINC FINGER DOMAIN-CONTAINING PROTEIN 1"/>
    <property type="match status" value="1"/>
</dbReference>
<dbReference type="InterPro" id="IPR037274">
    <property type="entry name" value="Znf_CHY_sf"/>
</dbReference>
<dbReference type="GO" id="GO:0006879">
    <property type="term" value="P:intracellular iron ion homeostasis"/>
    <property type="evidence" value="ECO:0007669"/>
    <property type="project" value="UniProtKB-ARBA"/>
</dbReference>
<feature type="domain" description="RING-type" evidence="5">
    <location>
        <begin position="1147"/>
        <end position="1189"/>
    </location>
</feature>
<dbReference type="InterPro" id="IPR017921">
    <property type="entry name" value="Znf_CTCHY"/>
</dbReference>
<dbReference type="GO" id="GO:0008270">
    <property type="term" value="F:zinc ion binding"/>
    <property type="evidence" value="ECO:0007669"/>
    <property type="project" value="UniProtKB-KW"/>
</dbReference>
<evidence type="ECO:0000256" key="4">
    <source>
        <dbReference type="PROSITE-ProRule" id="PRU00601"/>
    </source>
</evidence>
<dbReference type="InterPro" id="IPR013083">
    <property type="entry name" value="Znf_RING/FYVE/PHD"/>
</dbReference>
<dbReference type="PANTHER" id="PTHR21319:SF39">
    <property type="entry name" value="ZINC FINGER PROTEIN"/>
    <property type="match status" value="1"/>
</dbReference>
<dbReference type="EMBL" id="JADFTS010000005">
    <property type="protein sequence ID" value="KAF9605247.1"/>
    <property type="molecule type" value="Genomic_DNA"/>
</dbReference>
<dbReference type="Proteomes" id="UP000631114">
    <property type="component" value="Unassembled WGS sequence"/>
</dbReference>
<gene>
    <name evidence="8" type="ORF">IFM89_015139</name>
</gene>
<dbReference type="PROSITE" id="PS50089">
    <property type="entry name" value="ZF_RING_2"/>
    <property type="match status" value="1"/>
</dbReference>
<dbReference type="Gene3D" id="3.30.40.10">
    <property type="entry name" value="Zinc/RING finger domain, C3HC4 (zinc finger)"/>
    <property type="match status" value="1"/>
</dbReference>
<evidence type="ECO:0000256" key="1">
    <source>
        <dbReference type="ARBA" id="ARBA00022723"/>
    </source>
</evidence>
<dbReference type="Pfam" id="PF01814">
    <property type="entry name" value="Hemerythrin"/>
    <property type="match status" value="1"/>
</dbReference>
<comment type="caution">
    <text evidence="8">The sequence shown here is derived from an EMBL/GenBank/DDBJ whole genome shotgun (WGS) entry which is preliminary data.</text>
</comment>
<dbReference type="GO" id="GO:0005634">
    <property type="term" value="C:nucleus"/>
    <property type="evidence" value="ECO:0007669"/>
    <property type="project" value="TreeGrafter"/>
</dbReference>
<protein>
    <submittedName>
        <fullName evidence="8">Uncharacterized protein</fullName>
    </submittedName>
</protein>
<dbReference type="SMART" id="SM00184">
    <property type="entry name" value="RING"/>
    <property type="match status" value="1"/>
</dbReference>
<dbReference type="GO" id="GO:0016567">
    <property type="term" value="P:protein ubiquitination"/>
    <property type="evidence" value="ECO:0007669"/>
    <property type="project" value="TreeGrafter"/>
</dbReference>
<dbReference type="SUPFAM" id="SSF161245">
    <property type="entry name" value="Zinc hairpin stack"/>
    <property type="match status" value="1"/>
</dbReference>
<proteinExistence type="predicted"/>
<reference evidence="8 9" key="1">
    <citation type="submission" date="2020-10" db="EMBL/GenBank/DDBJ databases">
        <title>The Coptis chinensis genome and diversification of protoberbering-type alkaloids.</title>
        <authorList>
            <person name="Wang B."/>
            <person name="Shu S."/>
            <person name="Song C."/>
            <person name="Liu Y."/>
        </authorList>
    </citation>
    <scope>NUCLEOTIDE SEQUENCE [LARGE SCALE GENOMIC DNA]</scope>
    <source>
        <strain evidence="8">HL-2020</strain>
        <tissue evidence="8">Leaf</tissue>
    </source>
</reference>
<dbReference type="InterPro" id="IPR012312">
    <property type="entry name" value="Hemerythrin-like"/>
</dbReference>
<dbReference type="GO" id="GO:0061630">
    <property type="term" value="F:ubiquitin protein ligase activity"/>
    <property type="evidence" value="ECO:0007669"/>
    <property type="project" value="TreeGrafter"/>
</dbReference>
<dbReference type="SUPFAM" id="SSF57850">
    <property type="entry name" value="RING/U-box"/>
    <property type="match status" value="1"/>
</dbReference>
<dbReference type="CDD" id="cd12108">
    <property type="entry name" value="Hr-like"/>
    <property type="match status" value="2"/>
</dbReference>
<dbReference type="InterPro" id="IPR001841">
    <property type="entry name" value="Znf_RING"/>
</dbReference>
<sequence length="1361" mass="154412">MVGSLLDAPILLFVSFHKAFHAELGEIYRYISSDSFDVSSTGHGEILDIRHRFEFLKLVYKYHCAAEDEIVFRALDVHVSNVACTYSLEHRGIDDLFDSVFQCLILLLDNDGSSSMHYQELVYTTATLQATISQHMLKEEEQVFPLLVQQFSFKEQASLVWQFFCSVPIILLENILPWMTSYLPKDEQADVLHCIKEVVPKEELLQGVVESWLGRQTSLIGLSSTQNKAAMSSDESFYLKKFQKIYSWASSDKKNCIQGELDSLHDIAKYHPVDSLHLWHASAQKDFKEVLEDLYEIRNSEVFSNLASVGGQIKFLIDVLILYSDALENVFFSVLKGFSDCCLSFSHKQFLNGCHIEGLLGLLQSVNAHSGTSLSKLVEMLCQQLEALLEGICKHFVFQELEVLPIIRKHCSYEMQQKLLYMSLHMMPLGLLKFAITWLLSHLNEDELKILYRIRLAGSELDMSFPSLLHKWVSFTFSGKTSHEMFKKELLETFTNKSYYVPKNKTEERTGFIDLQRCKRTLHRQEKPNSVGKATKGALGTSLQNNKEKDIRLYSSEISLQIHFPHSLEKLSPIFKNITGEGNAGSSLNPEFKPIDYIFLFHKALTNDLNYLVHESTKIAENFALLEDFRQRFHLLRFLYEIHSDNEDKFAFPALEAKGKYQNISLSYTIDHKIEVEHFNQISAILDKISNLHVSLPSEKSVVVDATTGQRLLKYQRLCMKLHGKCKTMCVTLGHHFQREEVELWPLFIECFSDEEQNKIIGSLLGNTRAEVLQQMIPWLMASLSPTERSAMMSLWRKATQNTMFDEWLAEWWEGMSTHNISIVAEEPDILPLQSVDPLEIIATYLDKKDYHDLDGSELSSKRLTFQSQESFGADFEISGDSDGDDKMKNLHADVDTNQCSELTELQSDNHKQNIQKVVSVTEPVYRPGEHLSTSQKFKHLEERILGMSQEDLEAAIRRVHRDASLDLQKKSFITQSLLTSRWTVTQQKPHQEVILSSNDGEIPGQFPSYRDPLTFGCKHYKRNCKVLAACCMQLFTCRYCHDDTADHAMDRKSTIKMMCMKCLKVQPVGGTCSTISCNGFSMAKFFCIICRLYDDERDIYHCPYCNLCRVGKGLGVDYFHCMNCNACMSMSLAAHICRDKCFESNCPICHEYIFTSSSPVKCLPCGHLMHSTCFQDHTCMHYTCPICSKSLGDMQVYFRMLDALLAEEKSPEEYFGQTQSDWIKNGSYRTSEVAEDAIVEALKSAKFNSYSPTVDLLPARRLVAIYNSLLVVVLPFGASPLLGAALLPWTSLGACSSWGVPLPPVPASAGVVLLCHGPAGACCLSPLLVSLVWLPWTMQDNTIIGSSSAIVRAVIASDAA</sequence>
<evidence type="ECO:0000313" key="8">
    <source>
        <dbReference type="EMBL" id="KAF9605247.1"/>
    </source>
</evidence>
<dbReference type="InterPro" id="IPR008913">
    <property type="entry name" value="Znf_CHY"/>
</dbReference>
<evidence type="ECO:0000259" key="7">
    <source>
        <dbReference type="PROSITE" id="PS51270"/>
    </source>
</evidence>
<dbReference type="CDD" id="cd16464">
    <property type="entry name" value="RING-H2_Pirh2-like"/>
    <property type="match status" value="1"/>
</dbReference>
<accession>A0A835HW13</accession>
<dbReference type="InterPro" id="IPR037275">
    <property type="entry name" value="Znf_CTCHY_sf"/>
</dbReference>
<keyword evidence="3" id="KW-0862">Zinc</keyword>
<keyword evidence="9" id="KW-1185">Reference proteome</keyword>
<dbReference type="PROSITE" id="PS51266">
    <property type="entry name" value="ZF_CHY"/>
    <property type="match status" value="1"/>
</dbReference>
<evidence type="ECO:0000259" key="5">
    <source>
        <dbReference type="PROSITE" id="PS50089"/>
    </source>
</evidence>
<feature type="domain" description="CTCHY-type" evidence="7">
    <location>
        <begin position="1083"/>
        <end position="1146"/>
    </location>
</feature>
<dbReference type="SUPFAM" id="SSF161219">
    <property type="entry name" value="CHY zinc finger-like"/>
    <property type="match status" value="1"/>
</dbReference>
<keyword evidence="2 4" id="KW-0863">Zinc-finger</keyword>
<dbReference type="Pfam" id="PF13639">
    <property type="entry name" value="zf-RING_2"/>
    <property type="match status" value="1"/>
</dbReference>
<keyword evidence="1" id="KW-0479">Metal-binding</keyword>
<dbReference type="Pfam" id="PF05495">
    <property type="entry name" value="zf-CHY"/>
    <property type="match status" value="1"/>
</dbReference>
<dbReference type="OrthoDB" id="411372at2759"/>
<organism evidence="8 9">
    <name type="scientific">Coptis chinensis</name>
    <dbReference type="NCBI Taxonomy" id="261450"/>
    <lineage>
        <taxon>Eukaryota</taxon>
        <taxon>Viridiplantae</taxon>
        <taxon>Streptophyta</taxon>
        <taxon>Embryophyta</taxon>
        <taxon>Tracheophyta</taxon>
        <taxon>Spermatophyta</taxon>
        <taxon>Magnoliopsida</taxon>
        <taxon>Ranunculales</taxon>
        <taxon>Ranunculaceae</taxon>
        <taxon>Coptidoideae</taxon>
        <taxon>Coptis</taxon>
    </lineage>
</organism>
<name>A0A835HW13_9MAGN</name>
<dbReference type="Gene3D" id="1.20.120.520">
    <property type="entry name" value="nmb1532 protein domain like"/>
    <property type="match status" value="2"/>
</dbReference>
<evidence type="ECO:0000259" key="6">
    <source>
        <dbReference type="PROSITE" id="PS51266"/>
    </source>
</evidence>
<evidence type="ECO:0000313" key="9">
    <source>
        <dbReference type="Proteomes" id="UP000631114"/>
    </source>
</evidence>
<feature type="domain" description="CHY-type" evidence="6">
    <location>
        <begin position="1011"/>
        <end position="1080"/>
    </location>
</feature>
<dbReference type="PROSITE" id="PS51270">
    <property type="entry name" value="ZF_CTCHY"/>
    <property type="match status" value="1"/>
</dbReference>
<evidence type="ECO:0000256" key="3">
    <source>
        <dbReference type="ARBA" id="ARBA00022833"/>
    </source>
</evidence>